<dbReference type="PANTHER" id="PTHR47668">
    <property type="entry name" value="DIENELACTONE HYDROLASE FAMILY PROTEIN (AFU_ORTHOLOGUE AFUA_6G01940)"/>
    <property type="match status" value="1"/>
</dbReference>
<dbReference type="PANTHER" id="PTHR47668:SF1">
    <property type="entry name" value="DIENELACTONE HYDROLASE DOMAIN-CONTAINING PROTEIN-RELATED"/>
    <property type="match status" value="1"/>
</dbReference>
<proteinExistence type="predicted"/>
<dbReference type="Proteomes" id="UP000187455">
    <property type="component" value="Unassembled WGS sequence"/>
</dbReference>
<dbReference type="InterPro" id="IPR029058">
    <property type="entry name" value="AB_hydrolase_fold"/>
</dbReference>
<evidence type="ECO:0000313" key="3">
    <source>
        <dbReference type="Proteomes" id="UP000187455"/>
    </source>
</evidence>
<dbReference type="AlphaFoldDB" id="A0A1R0GQ86"/>
<dbReference type="Pfam" id="PF01738">
    <property type="entry name" value="DLH"/>
    <property type="match status" value="1"/>
</dbReference>
<dbReference type="OrthoDB" id="17560at2759"/>
<dbReference type="GO" id="GO:0016787">
    <property type="term" value="F:hydrolase activity"/>
    <property type="evidence" value="ECO:0007669"/>
    <property type="project" value="InterPro"/>
</dbReference>
<dbReference type="SUPFAM" id="SSF53474">
    <property type="entry name" value="alpha/beta-Hydrolases"/>
    <property type="match status" value="1"/>
</dbReference>
<name>A0A1R0GQ86_9FUNG</name>
<dbReference type="STRING" id="133383.A0A1R0GQ86"/>
<keyword evidence="3" id="KW-1185">Reference proteome</keyword>
<evidence type="ECO:0000259" key="1">
    <source>
        <dbReference type="Pfam" id="PF01738"/>
    </source>
</evidence>
<dbReference type="Gene3D" id="3.40.50.1820">
    <property type="entry name" value="alpha/beta hydrolase"/>
    <property type="match status" value="1"/>
</dbReference>
<organism evidence="2 3">
    <name type="scientific">Smittium mucronatum</name>
    <dbReference type="NCBI Taxonomy" id="133383"/>
    <lineage>
        <taxon>Eukaryota</taxon>
        <taxon>Fungi</taxon>
        <taxon>Fungi incertae sedis</taxon>
        <taxon>Zoopagomycota</taxon>
        <taxon>Kickxellomycotina</taxon>
        <taxon>Harpellomycetes</taxon>
        <taxon>Harpellales</taxon>
        <taxon>Legeriomycetaceae</taxon>
        <taxon>Smittium</taxon>
    </lineage>
</organism>
<dbReference type="InterPro" id="IPR002925">
    <property type="entry name" value="Dienelactn_hydro"/>
</dbReference>
<feature type="domain" description="Dienelactone hydrolase" evidence="1">
    <location>
        <begin position="36"/>
        <end position="245"/>
    </location>
</feature>
<dbReference type="EMBL" id="LSSL01005046">
    <property type="protein sequence ID" value="OLY79061.1"/>
    <property type="molecule type" value="Genomic_DNA"/>
</dbReference>
<accession>A0A1R0GQ86</accession>
<reference evidence="2 3" key="1">
    <citation type="journal article" date="2016" name="Mol. Biol. Evol.">
        <title>Genome-Wide Survey of Gut Fungi (Harpellales) Reveals the First Horizontally Transferred Ubiquitin Gene from a Mosquito Host.</title>
        <authorList>
            <person name="Wang Y."/>
            <person name="White M.M."/>
            <person name="Kvist S."/>
            <person name="Moncalvo J.M."/>
        </authorList>
    </citation>
    <scope>NUCLEOTIDE SEQUENCE [LARGE SCALE GENOMIC DNA]</scope>
    <source>
        <strain evidence="2 3">ALG-7-W6</strain>
    </source>
</reference>
<sequence length="250" mass="28839">MQPEDTKLVSACCNRPPAVIEYTPKGEMFHLKNGLRCYITGSKNSKAAIIHSYDIFNYHPNAFHAADIFADAGFRVIMPDMFRDHPVRMEMMGDRQKIMDRLNAVGTFDNLYDDYKAVKEYLVKEEGFDKLFLAGHCWGSCMSMRFSAHDSDFLGAALFHPSLVNSDDFYNIQCPVILQPSMEDPDWSVEYKAITEKPFGNLCYYQRFDDMYHGFTSGRGEWYDPYIKKRADEAFSNAIRGFNRILEARA</sequence>
<evidence type="ECO:0000313" key="2">
    <source>
        <dbReference type="EMBL" id="OLY79061.1"/>
    </source>
</evidence>
<comment type="caution">
    <text evidence="2">The sequence shown here is derived from an EMBL/GenBank/DDBJ whole genome shotgun (WGS) entry which is preliminary data.</text>
</comment>
<protein>
    <submittedName>
        <fullName evidence="2">Putative AIM2 family protein</fullName>
    </submittedName>
</protein>
<gene>
    <name evidence="2" type="ORF">AYI68_g6878</name>
</gene>